<comment type="function">
    <text evidence="3">Part of a sulfur-relay system.</text>
</comment>
<dbReference type="FunCoup" id="A0A5Q0BMF2">
    <property type="interactions" value="52"/>
</dbReference>
<dbReference type="Pfam" id="PF04358">
    <property type="entry name" value="DsrC"/>
    <property type="match status" value="1"/>
</dbReference>
<dbReference type="PANTHER" id="PTHR37010:SF1">
    <property type="entry name" value="SULFURTRANSFERASE TUSE"/>
    <property type="match status" value="1"/>
</dbReference>
<organism evidence="5 6">
    <name type="scientific">Candidatus Methylospira mobilis</name>
    <dbReference type="NCBI Taxonomy" id="1808979"/>
    <lineage>
        <taxon>Bacteria</taxon>
        <taxon>Pseudomonadati</taxon>
        <taxon>Pseudomonadota</taxon>
        <taxon>Gammaproteobacteria</taxon>
        <taxon>Methylococcales</taxon>
        <taxon>Methylococcaceae</taxon>
        <taxon>Candidatus Methylospira</taxon>
    </lineage>
</organism>
<evidence type="ECO:0000256" key="4">
    <source>
        <dbReference type="PIRSR" id="PIRSR006223-50"/>
    </source>
</evidence>
<reference evidence="5 6" key="1">
    <citation type="submission" date="2019-09" db="EMBL/GenBank/DDBJ databases">
        <title>Ecophysiology of the spiral-shaped methanotroph Methylospira mobilis as revealed by the complete genome sequence.</title>
        <authorList>
            <person name="Oshkin I.Y."/>
            <person name="Dedysh S.N."/>
            <person name="Miroshnikov K."/>
            <person name="Danilova O.V."/>
            <person name="Hakobyan A."/>
            <person name="Liesack W."/>
        </authorList>
    </citation>
    <scope>NUCLEOTIDE SEQUENCE [LARGE SCALE GENOMIC DNA]</scope>
    <source>
        <strain evidence="5 6">Shm1</strain>
    </source>
</reference>
<dbReference type="PIRSF" id="PIRSF006223">
    <property type="entry name" value="DsrC_TusE"/>
    <property type="match status" value="1"/>
</dbReference>
<dbReference type="InterPro" id="IPR043163">
    <property type="entry name" value="DsrC-like_N"/>
</dbReference>
<protein>
    <recommendedName>
        <fullName evidence="3">Sulfurtransferase</fullName>
        <ecNumber evidence="3">2.8.1.-</ecNumber>
    </recommendedName>
</protein>
<dbReference type="NCBIfam" id="TIGR03342">
    <property type="entry name" value="dsrC_tusE_dsvC"/>
    <property type="match status" value="1"/>
</dbReference>
<dbReference type="Gene3D" id="3.30.1420.10">
    <property type="match status" value="1"/>
</dbReference>
<name>A0A5Q0BMF2_9GAMM</name>
<keyword evidence="3" id="KW-0808">Transferase</keyword>
<dbReference type="SUPFAM" id="SSF69721">
    <property type="entry name" value="DsrC, the gamma subunit of dissimilatory sulfite reductase"/>
    <property type="match status" value="1"/>
</dbReference>
<dbReference type="InterPro" id="IPR042072">
    <property type="entry name" value="DsrC-like_C"/>
</dbReference>
<dbReference type="Gene3D" id="1.10.10.370">
    <property type="entry name" value="DsrC-like protein, C-terminal domain"/>
    <property type="match status" value="1"/>
</dbReference>
<keyword evidence="2" id="KW-0963">Cytoplasm</keyword>
<dbReference type="EMBL" id="CP044205">
    <property type="protein sequence ID" value="QFY43298.1"/>
    <property type="molecule type" value="Genomic_DNA"/>
</dbReference>
<dbReference type="EC" id="2.8.1.-" evidence="3"/>
<dbReference type="Proteomes" id="UP000325755">
    <property type="component" value="Chromosome"/>
</dbReference>
<dbReference type="GO" id="GO:0097163">
    <property type="term" value="F:sulfur carrier activity"/>
    <property type="evidence" value="ECO:0007669"/>
    <property type="project" value="TreeGrafter"/>
</dbReference>
<dbReference type="KEGG" id="mmob:F6R98_12280"/>
<evidence type="ECO:0000256" key="2">
    <source>
        <dbReference type="ARBA" id="ARBA00022490"/>
    </source>
</evidence>
<comment type="subcellular location">
    <subcellularLocation>
        <location evidence="1">Cytoplasm</location>
    </subcellularLocation>
</comment>
<dbReference type="RefSeq" id="WP_153249280.1">
    <property type="nucleotide sequence ID" value="NZ_CP044205.1"/>
</dbReference>
<dbReference type="InParanoid" id="A0A5Q0BMF2"/>
<evidence type="ECO:0000313" key="6">
    <source>
        <dbReference type="Proteomes" id="UP000325755"/>
    </source>
</evidence>
<dbReference type="GO" id="GO:0005737">
    <property type="term" value="C:cytoplasm"/>
    <property type="evidence" value="ECO:0007669"/>
    <property type="project" value="UniProtKB-SubCell"/>
</dbReference>
<dbReference type="OrthoDB" id="9786347at2"/>
<keyword evidence="6" id="KW-1185">Reference proteome</keyword>
<comment type="similarity">
    <text evidence="3">Belongs to the dsrC/tusE family.</text>
</comment>
<dbReference type="GO" id="GO:0016740">
    <property type="term" value="F:transferase activity"/>
    <property type="evidence" value="ECO:0007669"/>
    <property type="project" value="UniProtKB-KW"/>
</dbReference>
<evidence type="ECO:0000313" key="5">
    <source>
        <dbReference type="EMBL" id="QFY43298.1"/>
    </source>
</evidence>
<feature type="active site" description="Cysteine persulfide intermediate" evidence="4">
    <location>
        <position position="108"/>
    </location>
</feature>
<dbReference type="InterPro" id="IPR025526">
    <property type="entry name" value="DsrC-like_dom_sf"/>
</dbReference>
<evidence type="ECO:0000256" key="1">
    <source>
        <dbReference type="ARBA" id="ARBA00004496"/>
    </source>
</evidence>
<dbReference type="GO" id="GO:0002143">
    <property type="term" value="P:tRNA wobble position uridine thiolation"/>
    <property type="evidence" value="ECO:0007669"/>
    <property type="project" value="TreeGrafter"/>
</dbReference>
<sequence length="109" mass="12259">MLQVNDKHLETTASGFLLDATQWDESVAGTLAQQAGIRLEAAHWEVIYHLRAYYDQFNHLPNARMFVKLMQKCMGDEKGNSVYLHRLFPESAVRTACLIAGLPKPPGCI</sequence>
<gene>
    <name evidence="5" type="primary">tusE</name>
    <name evidence="5" type="ORF">F6R98_12280</name>
</gene>
<dbReference type="PANTHER" id="PTHR37010">
    <property type="entry name" value="SULFURTRANSFERASE TUSE"/>
    <property type="match status" value="1"/>
</dbReference>
<accession>A0A5Q0BMF2</accession>
<dbReference type="AlphaFoldDB" id="A0A5Q0BMF2"/>
<evidence type="ECO:0000256" key="3">
    <source>
        <dbReference type="PIRNR" id="PIRNR006223"/>
    </source>
</evidence>
<dbReference type="InterPro" id="IPR007453">
    <property type="entry name" value="DsrC/TusE"/>
</dbReference>
<proteinExistence type="inferred from homology"/>